<proteinExistence type="predicted"/>
<organism evidence="1 2">
    <name type="scientific">Cystobacter ferrugineus</name>
    <dbReference type="NCBI Taxonomy" id="83449"/>
    <lineage>
        <taxon>Bacteria</taxon>
        <taxon>Pseudomonadati</taxon>
        <taxon>Myxococcota</taxon>
        <taxon>Myxococcia</taxon>
        <taxon>Myxococcales</taxon>
        <taxon>Cystobacterineae</taxon>
        <taxon>Archangiaceae</taxon>
        <taxon>Cystobacter</taxon>
    </lineage>
</organism>
<comment type="caution">
    <text evidence="1">The sequence shown here is derived from an EMBL/GenBank/DDBJ whole genome shotgun (WGS) entry which is preliminary data.</text>
</comment>
<accession>A0A1L9B9E0</accession>
<protein>
    <submittedName>
        <fullName evidence="1">Uncharacterized protein</fullName>
    </submittedName>
</protein>
<gene>
    <name evidence="1" type="ORF">BON30_21895</name>
</gene>
<reference evidence="1 2" key="2">
    <citation type="submission" date="2016-12" db="EMBL/GenBank/DDBJ databases">
        <title>Draft Genome Sequence of Cystobacter ferrugineus Strain Cbfe23.</title>
        <authorList>
            <person name="Akbar S."/>
            <person name="Dowd S.E."/>
            <person name="Stevens D.C."/>
        </authorList>
    </citation>
    <scope>NUCLEOTIDE SEQUENCE [LARGE SCALE GENOMIC DNA]</scope>
    <source>
        <strain evidence="1 2">Cbfe23</strain>
    </source>
</reference>
<dbReference type="Pfam" id="PF09535">
    <property type="entry name" value="Gmx_para_CXXCG"/>
    <property type="match status" value="1"/>
</dbReference>
<name>A0A1L9B9E0_9BACT</name>
<reference evidence="2" key="1">
    <citation type="submission" date="2016-11" db="EMBL/GenBank/DDBJ databases">
        <authorList>
            <person name="Shukria A."/>
            <person name="Stevens D.C."/>
        </authorList>
    </citation>
    <scope>NUCLEOTIDE SEQUENCE [LARGE SCALE GENOMIC DNA]</scope>
    <source>
        <strain evidence="2">Cbfe23</strain>
    </source>
</reference>
<evidence type="ECO:0000313" key="2">
    <source>
        <dbReference type="Proteomes" id="UP000182229"/>
    </source>
</evidence>
<dbReference type="RefSeq" id="WP_071900312.1">
    <property type="nucleotide sequence ID" value="NZ_MPIN01000005.1"/>
</dbReference>
<sequence length="241" mass="26973">MKFYELKRDPSPRYTGNLNAAHKWGLPGVERCPVCDLPPEEYTMGQYPCVDLSALPPQDQGKLSDSWPVPREEFIRLRELVRPLAPAYAVLTSGARFGPLQGSGQGYFGQLVMQNPWSLCMRREALDRLRSAGVRGLIGCPTQVRFRTKHAPDLRDIQLEIHGRFHPDCLPPPNPPCPTCGVVMGHSVPDPYRLDAASLPRHVDIFRLADASTRIIANEGLVDAVRRLELEGVVFKELEAR</sequence>
<dbReference type="AlphaFoldDB" id="A0A1L9B9E0"/>
<dbReference type="NCBIfam" id="TIGR02264">
    <property type="entry name" value="gmx_para_CXXCG"/>
    <property type="match status" value="1"/>
</dbReference>
<keyword evidence="2" id="KW-1185">Reference proteome</keyword>
<evidence type="ECO:0000313" key="1">
    <source>
        <dbReference type="EMBL" id="OJH38877.1"/>
    </source>
</evidence>
<dbReference type="OrthoDB" id="5513099at2"/>
<dbReference type="EMBL" id="MPIN01000005">
    <property type="protein sequence ID" value="OJH38877.1"/>
    <property type="molecule type" value="Genomic_DNA"/>
</dbReference>
<dbReference type="Proteomes" id="UP000182229">
    <property type="component" value="Unassembled WGS sequence"/>
</dbReference>
<dbReference type="InterPro" id="IPR011750">
    <property type="entry name" value="Gmx_para_CXXCG"/>
</dbReference>